<evidence type="ECO:0000313" key="1">
    <source>
        <dbReference type="EMBL" id="SVB61970.1"/>
    </source>
</evidence>
<protein>
    <recommendedName>
        <fullName evidence="2">DinB-like domain-containing protein</fullName>
    </recommendedName>
</protein>
<dbReference type="SUPFAM" id="SSF109854">
    <property type="entry name" value="DinB/YfiT-like putative metalloenzymes"/>
    <property type="match status" value="1"/>
</dbReference>
<organism evidence="1">
    <name type="scientific">marine metagenome</name>
    <dbReference type="NCBI Taxonomy" id="408172"/>
    <lineage>
        <taxon>unclassified sequences</taxon>
        <taxon>metagenomes</taxon>
        <taxon>ecological metagenomes</taxon>
    </lineage>
</organism>
<evidence type="ECO:0008006" key="2">
    <source>
        <dbReference type="Google" id="ProtNLM"/>
    </source>
</evidence>
<proteinExistence type="predicted"/>
<dbReference type="AlphaFoldDB" id="A0A382FG76"/>
<reference evidence="1" key="1">
    <citation type="submission" date="2018-05" db="EMBL/GenBank/DDBJ databases">
        <authorList>
            <person name="Lanie J.A."/>
            <person name="Ng W.-L."/>
            <person name="Kazmierczak K.M."/>
            <person name="Andrzejewski T.M."/>
            <person name="Davidsen T.M."/>
            <person name="Wayne K.J."/>
            <person name="Tettelin H."/>
            <person name="Glass J.I."/>
            <person name="Rusch D."/>
            <person name="Podicherti R."/>
            <person name="Tsui H.-C.T."/>
            <person name="Winkler M.E."/>
        </authorList>
    </citation>
    <scope>NUCLEOTIDE SEQUENCE</scope>
</reference>
<dbReference type="InterPro" id="IPR034660">
    <property type="entry name" value="DinB/YfiT-like"/>
</dbReference>
<name>A0A382FG76_9ZZZZ</name>
<dbReference type="EMBL" id="UINC01049782">
    <property type="protein sequence ID" value="SVB61970.1"/>
    <property type="molecule type" value="Genomic_DNA"/>
</dbReference>
<sequence length="226" mass="26446">MSQSDLTNSPQLRTMFQDYWRIDSLVRAEVSELDDSILDWTSDHWGWSSWSIRQQTSHMASIPVRWLIGKWADQLFSDKLPMSPTRYAIFNSKQHDRRLDDQAFWRIEEILSALDEAISISKRVLINTTIQKARTMVVYRAPSDQWNLMRTVHPDGISPDPTTGAMIRMDLVATFRHIQNEFYTHIFNIQREKIALGIEPIVKLPDAGYHKAIGWDSKMPEWKEAR</sequence>
<accession>A0A382FG76</accession>
<gene>
    <name evidence="1" type="ORF">METZ01_LOCUS214824</name>
</gene>